<sequence>MKLSMLIDRIKSSFMKRFNGCENSSIMKFIHRQITLLMRQVTALILFLGQQSSCHFSALGARNIDPMHDVSNTILLKIIF</sequence>
<dbReference type="AlphaFoldDB" id="J3TEV5"/>
<proteinExistence type="predicted"/>
<dbReference type="EMBL" id="CP003546">
    <property type="protein sequence ID" value="AFP84422.1"/>
    <property type="molecule type" value="Genomic_DNA"/>
</dbReference>
<reference evidence="1 2" key="1">
    <citation type="journal article" date="2012" name="Mol. Biol. Evol.">
        <title>Genome reduction and co-evolution between the primary and secondary bacterial symbionts of psyllids.</title>
        <authorList>
            <person name="Sloan D.B."/>
            <person name="Moran N.A."/>
        </authorList>
    </citation>
    <scope>NUCLEOTIDE SEQUENCE [LARGE SCALE GENOMIC DNA]</scope>
    <source>
        <strain evidence="1">Ceuc_S</strain>
    </source>
</reference>
<organism evidence="1 2">
    <name type="scientific">secondary endosymbiont of Ctenarytaina eucalypti</name>
    <dbReference type="NCBI Taxonomy" id="1199245"/>
    <lineage>
        <taxon>Bacteria</taxon>
        <taxon>Pseudomonadati</taxon>
        <taxon>Pseudomonadota</taxon>
        <taxon>Gammaproteobacteria</taxon>
        <taxon>Enterobacterales</taxon>
        <taxon>Enterobacteriaceae</taxon>
        <taxon>aphid secondary symbionts</taxon>
    </lineage>
</organism>
<dbReference type="HOGENOM" id="CLU_2587743_0_0_6"/>
<dbReference type="Proteomes" id="UP000003936">
    <property type="component" value="Chromosome"/>
</dbReference>
<accession>J3TEV5</accession>
<keyword evidence="2" id="KW-1185">Reference proteome</keyword>
<evidence type="ECO:0000313" key="1">
    <source>
        <dbReference type="EMBL" id="AFP84422.1"/>
    </source>
</evidence>
<gene>
    <name evidence="1" type="ORF">A359_00130</name>
</gene>
<name>J3TEV5_9ENTR</name>
<protein>
    <submittedName>
        <fullName evidence="1">Uncharacterized protein</fullName>
    </submittedName>
</protein>
<dbReference type="KEGG" id="sect:A359_00130"/>
<evidence type="ECO:0000313" key="2">
    <source>
        <dbReference type="Proteomes" id="UP000003936"/>
    </source>
</evidence>